<feature type="region of interest" description="Disordered" evidence="1">
    <location>
        <begin position="47"/>
        <end position="72"/>
    </location>
</feature>
<comment type="caution">
    <text evidence="2">The sequence shown here is derived from an EMBL/GenBank/DDBJ whole genome shotgun (WGS) entry which is preliminary data.</text>
</comment>
<dbReference type="EMBL" id="CAJNON010000042">
    <property type="protein sequence ID" value="CAF0852260.1"/>
    <property type="molecule type" value="Genomic_DNA"/>
</dbReference>
<name>A0A813WA82_9BILA</name>
<accession>A0A813WA82</accession>
<protein>
    <submittedName>
        <fullName evidence="2">Uncharacterized protein</fullName>
    </submittedName>
</protein>
<gene>
    <name evidence="2" type="ORF">VCS650_LOCUS6731</name>
</gene>
<dbReference type="AlphaFoldDB" id="A0A813WA82"/>
<reference evidence="2" key="1">
    <citation type="submission" date="2021-02" db="EMBL/GenBank/DDBJ databases">
        <authorList>
            <person name="Nowell W R."/>
        </authorList>
    </citation>
    <scope>NUCLEOTIDE SEQUENCE</scope>
</reference>
<feature type="compositionally biased region" description="Basic residues" evidence="1">
    <location>
        <begin position="57"/>
        <end position="68"/>
    </location>
</feature>
<proteinExistence type="predicted"/>
<evidence type="ECO:0000256" key="1">
    <source>
        <dbReference type="SAM" id="MobiDB-lite"/>
    </source>
</evidence>
<dbReference type="Proteomes" id="UP000663891">
    <property type="component" value="Unassembled WGS sequence"/>
</dbReference>
<organism evidence="2 3">
    <name type="scientific">Adineta steineri</name>
    <dbReference type="NCBI Taxonomy" id="433720"/>
    <lineage>
        <taxon>Eukaryota</taxon>
        <taxon>Metazoa</taxon>
        <taxon>Spiralia</taxon>
        <taxon>Gnathifera</taxon>
        <taxon>Rotifera</taxon>
        <taxon>Eurotatoria</taxon>
        <taxon>Bdelloidea</taxon>
        <taxon>Adinetida</taxon>
        <taxon>Adinetidae</taxon>
        <taxon>Adineta</taxon>
    </lineage>
</organism>
<dbReference type="OrthoDB" id="418595at2759"/>
<evidence type="ECO:0000313" key="2">
    <source>
        <dbReference type="EMBL" id="CAF0852260.1"/>
    </source>
</evidence>
<sequence length="326" mass="37639">MADMNKEQQLQVKINEPSSFIVSQPVLNDDITKTEQVPAPSFLDSILQEQPVEKDEKKKKKKKKGKTGRQKEIERLTKETKEIFESPDKLNVVCERIHSLLLGQKTFLLGACQLLDKYNYGSLPYEQFRLIIRDRLPKLSTEDFFILTKLFEVDGTSIDYRAILDEELGNGILRHVTQLPVPLSTEIVLEKKSSKESKSIFNEPLQVTQPKYVTLHLRLITFDAYNAYPGHVHITVPDHTSVYALSKMVIDKTDLATRSISIFREKIRSRHGLLDPMDTLEHHQLTGACIDGTHKQLFPTYTLYYDYSPMELRSDCPILKCDYYMK</sequence>
<evidence type="ECO:0000313" key="3">
    <source>
        <dbReference type="Proteomes" id="UP000663891"/>
    </source>
</evidence>